<dbReference type="InterPro" id="IPR021529">
    <property type="entry name" value="DUF2798"/>
</dbReference>
<comment type="caution">
    <text evidence="1">The sequence shown here is derived from an EMBL/GenBank/DDBJ whole genome shotgun (WGS) entry which is preliminary data.</text>
</comment>
<dbReference type="AlphaFoldDB" id="K1SLD3"/>
<sequence length="49" mass="5377">MHPGNQIIALWLQKTVQNFPMALCWQIFFAGPGVRNVFGFVVGKMGGGI</sequence>
<dbReference type="EMBL" id="AJWY01013069">
    <property type="protein sequence ID" value="EKC48141.1"/>
    <property type="molecule type" value="Genomic_DNA"/>
</dbReference>
<reference evidence="1" key="1">
    <citation type="journal article" date="2013" name="Environ. Microbiol.">
        <title>Microbiota from the distal guts of lean and obese adolescents exhibit partial functional redundancy besides clear differences in community structure.</title>
        <authorList>
            <person name="Ferrer M."/>
            <person name="Ruiz A."/>
            <person name="Lanza F."/>
            <person name="Haange S.B."/>
            <person name="Oberbach A."/>
            <person name="Till H."/>
            <person name="Bargiela R."/>
            <person name="Campoy C."/>
            <person name="Segura M.T."/>
            <person name="Richter M."/>
            <person name="von Bergen M."/>
            <person name="Seifert J."/>
            <person name="Suarez A."/>
        </authorList>
    </citation>
    <scope>NUCLEOTIDE SEQUENCE</scope>
</reference>
<accession>K1SLD3</accession>
<dbReference type="Pfam" id="PF11391">
    <property type="entry name" value="DUF2798"/>
    <property type="match status" value="1"/>
</dbReference>
<evidence type="ECO:0000313" key="1">
    <source>
        <dbReference type="EMBL" id="EKC48141.1"/>
    </source>
</evidence>
<organism evidence="1">
    <name type="scientific">human gut metagenome</name>
    <dbReference type="NCBI Taxonomy" id="408170"/>
    <lineage>
        <taxon>unclassified sequences</taxon>
        <taxon>metagenomes</taxon>
        <taxon>organismal metagenomes</taxon>
    </lineage>
</organism>
<protein>
    <submittedName>
        <fullName evidence="1">Uncharacterized protein</fullName>
    </submittedName>
</protein>
<proteinExistence type="predicted"/>
<gene>
    <name evidence="1" type="ORF">LEA_19021</name>
</gene>
<name>K1SLD3_9ZZZZ</name>